<accession>A0A9X2L522</accession>
<gene>
    <name evidence="1" type="ORF">NM125_12880</name>
</gene>
<keyword evidence="2" id="KW-1185">Reference proteome</keyword>
<dbReference type="Proteomes" id="UP001139125">
    <property type="component" value="Unassembled WGS sequence"/>
</dbReference>
<reference evidence="1" key="1">
    <citation type="submission" date="2022-06" db="EMBL/GenBank/DDBJ databases">
        <title>Gracilimonas sp. CAU 1638 isolated from sea sediment.</title>
        <authorList>
            <person name="Kim W."/>
        </authorList>
    </citation>
    <scope>NUCLEOTIDE SEQUENCE</scope>
    <source>
        <strain evidence="1">CAU 1638</strain>
    </source>
</reference>
<protein>
    <submittedName>
        <fullName evidence="1">Alpha-1,2-fucosyltransferase</fullName>
    </submittedName>
</protein>
<dbReference type="EMBL" id="JANDBC010000002">
    <property type="protein sequence ID" value="MCP9292474.1"/>
    <property type="molecule type" value="Genomic_DNA"/>
</dbReference>
<evidence type="ECO:0000313" key="2">
    <source>
        <dbReference type="Proteomes" id="UP001139125"/>
    </source>
</evidence>
<comment type="caution">
    <text evidence="1">The sequence shown here is derived from an EMBL/GenBank/DDBJ whole genome shotgun (WGS) entry which is preliminary data.</text>
</comment>
<proteinExistence type="predicted"/>
<dbReference type="AlphaFoldDB" id="A0A9X2L522"/>
<name>A0A9X2L522_9BACT</name>
<dbReference type="RefSeq" id="WP_255135361.1">
    <property type="nucleotide sequence ID" value="NZ_JANDBC010000002.1"/>
</dbReference>
<organism evidence="1 2">
    <name type="scientific">Gracilimonas sediminicola</name>
    <dbReference type="NCBI Taxonomy" id="2952158"/>
    <lineage>
        <taxon>Bacteria</taxon>
        <taxon>Pseudomonadati</taxon>
        <taxon>Balneolota</taxon>
        <taxon>Balneolia</taxon>
        <taxon>Balneolales</taxon>
        <taxon>Balneolaceae</taxon>
        <taxon>Gracilimonas</taxon>
    </lineage>
</organism>
<evidence type="ECO:0000313" key="1">
    <source>
        <dbReference type="EMBL" id="MCP9292474.1"/>
    </source>
</evidence>
<sequence length="258" mass="28265">MKILSNFLPPKESSAYNPAKSVEVQPGATAHLTMNGMGGERYGIRKILPFSANMNAILISARLNEDLYLFRGVQLSVVHNLFKSIDGLFAPFIIQKNNHIVFELTNTGAAKQTVNIQLVGYDQFALSKLSAAYQQIGASVPVPRFLYGHSTVPAGGLNIDLGVKSKSVDVQVRRMAMSSNQPGAITASMKVYNTTVRDEVFLEQVNDEFNDKYINVPFVVGSNVPFDVYASNYGAQPAEVSFLCESYVQIRTGFIPAE</sequence>